<feature type="transmembrane region" description="Helical" evidence="1">
    <location>
        <begin position="206"/>
        <end position="223"/>
    </location>
</feature>
<evidence type="ECO:0000256" key="1">
    <source>
        <dbReference type="SAM" id="Phobius"/>
    </source>
</evidence>
<feature type="transmembrane region" description="Helical" evidence="1">
    <location>
        <begin position="584"/>
        <end position="602"/>
    </location>
</feature>
<keyword evidence="3" id="KW-1185">Reference proteome</keyword>
<name>A0A4Z2BXH6_9TELE</name>
<feature type="transmembrane region" description="Helical" evidence="1">
    <location>
        <begin position="524"/>
        <end position="547"/>
    </location>
</feature>
<dbReference type="AlphaFoldDB" id="A0A4Z2BXH6"/>
<feature type="transmembrane region" description="Helical" evidence="1">
    <location>
        <begin position="260"/>
        <end position="284"/>
    </location>
</feature>
<dbReference type="Proteomes" id="UP000516260">
    <property type="component" value="Chromosome 17"/>
</dbReference>
<gene>
    <name evidence="2" type="ORF">fugu_016248</name>
</gene>
<keyword evidence="1" id="KW-1133">Transmembrane helix</keyword>
<sequence>MASRSRARVALMFAGMLAFLAAITFNTLSGFGAKSGLFQQSTEEVTLKYATPITPAPWVLFIWDYSYIWISAMFIYFIVGLCRRSAFDWMYTTPAALPYGFHISIIVNICLNITWTFLFDREQLLASLIISSAMMLTDYAILFFSCCGLKIYGAWLSRHHSVDLWLIRLLVQNAVALYTTLGSLFTVLNLTVFLQHQTGAAQCECAKLALLLLLLALLVWFLLENFTLDKHVRYILVIYPVVILWMAGVLSNSATSDSDVYIFAASIFAIAILLFVVRVALVTWRHFKHPLYRDCSRSDWYHKSRDQRSACYQELRMQQFKVHVIRRRRDRLQPHTPLCTSEAMERIQVSRRHAGNSGHVALHAGSIVLAVVAQVISGIFFLLTSDHCVPNGTCPETFPLDVSLDWWSRWYWNFIDLWTTAWLLHSVLGVFKRNALGPESCNPEVHSPLFYLTWSMISIFRVCSLLMWDRHDVLGAVTACWMGLILGVCMLYMSYSNLHFCKSWLQINNPEMISWIRFLTQNGLAAFVWWTLVNALLGLGIIFKYRMGVADPLVSTGVLISVTICIIIWFLLQRVLLKKHLRHTFTVYPVLVLALGAMFTKSYQALHISTNTVFCGFLMLLVTIMSCFHLLCECLYMEEPSKPLATEPSMRIEYCQTVYQFTESKHKPQK</sequence>
<keyword evidence="1" id="KW-0812">Transmembrane</keyword>
<reference evidence="2 3" key="1">
    <citation type="submission" date="2019-04" db="EMBL/GenBank/DDBJ databases">
        <title>The sequence and de novo assembly of Takifugu bimaculatus genome using PacBio and Hi-C technologies.</title>
        <authorList>
            <person name="Xu P."/>
            <person name="Liu B."/>
            <person name="Zhou Z."/>
        </authorList>
    </citation>
    <scope>NUCLEOTIDE SEQUENCE [LARGE SCALE GENOMIC DNA]</scope>
    <source>
        <strain evidence="2">TB-2018</strain>
        <tissue evidence="2">Muscle</tissue>
    </source>
</reference>
<feature type="transmembrane region" description="Helical" evidence="1">
    <location>
        <begin position="235"/>
        <end position="254"/>
    </location>
</feature>
<evidence type="ECO:0000313" key="2">
    <source>
        <dbReference type="EMBL" id="TNM96587.1"/>
    </source>
</evidence>
<proteinExistence type="predicted"/>
<feature type="transmembrane region" description="Helical" evidence="1">
    <location>
        <begin position="56"/>
        <end position="79"/>
    </location>
</feature>
<accession>A0A4Z2BXH6</accession>
<feature type="transmembrane region" description="Helical" evidence="1">
    <location>
        <begin position="360"/>
        <end position="383"/>
    </location>
</feature>
<protein>
    <submittedName>
        <fullName evidence="2">Uncharacterized protein</fullName>
    </submittedName>
</protein>
<feature type="transmembrane region" description="Helical" evidence="1">
    <location>
        <begin position="553"/>
        <end position="572"/>
    </location>
</feature>
<dbReference type="PANTHER" id="PTHR33802:SF4">
    <property type="entry name" value="SI:DKEY-29D8.3"/>
    <property type="match status" value="1"/>
</dbReference>
<keyword evidence="1" id="KW-0472">Membrane</keyword>
<feature type="transmembrane region" description="Helical" evidence="1">
    <location>
        <begin position="124"/>
        <end position="149"/>
    </location>
</feature>
<comment type="caution">
    <text evidence="2">The sequence shown here is derived from an EMBL/GenBank/DDBJ whole genome shotgun (WGS) entry which is preliminary data.</text>
</comment>
<feature type="transmembrane region" description="Helical" evidence="1">
    <location>
        <begin position="474"/>
        <end position="495"/>
    </location>
</feature>
<dbReference type="EMBL" id="SWLE01000009">
    <property type="protein sequence ID" value="TNM96587.1"/>
    <property type="molecule type" value="Genomic_DNA"/>
</dbReference>
<feature type="transmembrane region" description="Helical" evidence="1">
    <location>
        <begin position="608"/>
        <end position="632"/>
    </location>
</feature>
<dbReference type="PANTHER" id="PTHR33802">
    <property type="entry name" value="SI:CH211-161H7.5-RELATED"/>
    <property type="match status" value="1"/>
</dbReference>
<feature type="transmembrane region" description="Helical" evidence="1">
    <location>
        <begin position="170"/>
        <end position="194"/>
    </location>
</feature>
<organism evidence="2 3">
    <name type="scientific">Takifugu bimaculatus</name>
    <dbReference type="NCBI Taxonomy" id="433685"/>
    <lineage>
        <taxon>Eukaryota</taxon>
        <taxon>Metazoa</taxon>
        <taxon>Chordata</taxon>
        <taxon>Craniata</taxon>
        <taxon>Vertebrata</taxon>
        <taxon>Euteleostomi</taxon>
        <taxon>Actinopterygii</taxon>
        <taxon>Neopterygii</taxon>
        <taxon>Teleostei</taxon>
        <taxon>Neoteleostei</taxon>
        <taxon>Acanthomorphata</taxon>
        <taxon>Eupercaria</taxon>
        <taxon>Tetraodontiformes</taxon>
        <taxon>Tetradontoidea</taxon>
        <taxon>Tetraodontidae</taxon>
        <taxon>Takifugu</taxon>
    </lineage>
</organism>
<evidence type="ECO:0000313" key="3">
    <source>
        <dbReference type="Proteomes" id="UP000516260"/>
    </source>
</evidence>
<feature type="transmembrane region" description="Helical" evidence="1">
    <location>
        <begin position="99"/>
        <end position="118"/>
    </location>
</feature>